<evidence type="ECO:0000256" key="3">
    <source>
        <dbReference type="ARBA" id="ARBA00006071"/>
    </source>
</evidence>
<keyword evidence="7 11" id="KW-0472">Membrane</keyword>
<evidence type="ECO:0000259" key="12">
    <source>
        <dbReference type="PROSITE" id="PS50198"/>
    </source>
</evidence>
<dbReference type="KEGG" id="wei:EQG49_07860"/>
<dbReference type="Proteomes" id="UP000292886">
    <property type="component" value="Chromosome"/>
</dbReference>
<evidence type="ECO:0000256" key="4">
    <source>
        <dbReference type="ARBA" id="ARBA00022475"/>
    </source>
</evidence>
<keyword evidence="5 11" id="KW-0732">Signal</keyword>
<evidence type="ECO:0000256" key="11">
    <source>
        <dbReference type="HAMAP-Rule" id="MF_01145"/>
    </source>
</evidence>
<dbReference type="InterPro" id="IPR027304">
    <property type="entry name" value="Trigger_fact/SurA_dom_sf"/>
</dbReference>
<keyword evidence="6 11" id="KW-0697">Rotamase</keyword>
<evidence type="ECO:0000256" key="6">
    <source>
        <dbReference type="ARBA" id="ARBA00023110"/>
    </source>
</evidence>
<gene>
    <name evidence="11" type="primary">prsA</name>
    <name evidence="13" type="ORF">EQG49_07860</name>
</gene>
<dbReference type="EMBL" id="CP037940">
    <property type="protein sequence ID" value="QBO36384.1"/>
    <property type="molecule type" value="Genomic_DNA"/>
</dbReference>
<dbReference type="InterPro" id="IPR000297">
    <property type="entry name" value="PPIase_PpiC"/>
</dbReference>
<dbReference type="HAMAP" id="MF_01145">
    <property type="entry name" value="Foldase_PrsA"/>
    <property type="match status" value="1"/>
</dbReference>
<comment type="subcellular location">
    <subcellularLocation>
        <location evidence="2">Cell membrane</location>
        <topology evidence="2">Lipid-anchor</topology>
    </subcellularLocation>
</comment>
<name>A0A4P6YUC4_9LACO</name>
<keyword evidence="10" id="KW-0449">Lipoprotein</keyword>
<dbReference type="SUPFAM" id="SSF54534">
    <property type="entry name" value="FKBP-like"/>
    <property type="match status" value="1"/>
</dbReference>
<organism evidence="13 14">
    <name type="scientific">Periweissella cryptocerci</name>
    <dbReference type="NCBI Taxonomy" id="2506420"/>
    <lineage>
        <taxon>Bacteria</taxon>
        <taxon>Bacillati</taxon>
        <taxon>Bacillota</taxon>
        <taxon>Bacilli</taxon>
        <taxon>Lactobacillales</taxon>
        <taxon>Lactobacillaceae</taxon>
        <taxon>Periweissella</taxon>
    </lineage>
</organism>
<evidence type="ECO:0000256" key="7">
    <source>
        <dbReference type="ARBA" id="ARBA00023136"/>
    </source>
</evidence>
<comment type="catalytic activity">
    <reaction evidence="1 11">
        <text>[protein]-peptidylproline (omega=180) = [protein]-peptidylproline (omega=0)</text>
        <dbReference type="Rhea" id="RHEA:16237"/>
        <dbReference type="Rhea" id="RHEA-COMP:10747"/>
        <dbReference type="Rhea" id="RHEA-COMP:10748"/>
        <dbReference type="ChEBI" id="CHEBI:83833"/>
        <dbReference type="ChEBI" id="CHEBI:83834"/>
        <dbReference type="EC" id="5.2.1.8"/>
    </reaction>
</comment>
<keyword evidence="8" id="KW-0564">Palmitate</keyword>
<dbReference type="InterPro" id="IPR050245">
    <property type="entry name" value="PrsA_foldase"/>
</dbReference>
<dbReference type="Gene3D" id="3.10.50.40">
    <property type="match status" value="1"/>
</dbReference>
<dbReference type="AlphaFoldDB" id="A0A4P6YUC4"/>
<evidence type="ECO:0000256" key="2">
    <source>
        <dbReference type="ARBA" id="ARBA00004193"/>
    </source>
</evidence>
<sequence>MKINKQIMYAAVAGVILGGAMGFGSANQRDHASETLVTTKYGKISQQKYYNQIKDSTSAKQLLQAEITKQIVQHKYGHKVSDKMVNESYQNTAAAFGADWDAALKKSSYTEKTFKQQIRDNFEMRIAITENMELSNQDYVARFKTFQPKVTIAQIMLGNEKDAKKVIKQLNAGADFNELVKTESLDMATNSHDGELAPFDNNTKIDTAIKTAAFKLKKGEYSSTPVKGAEGYYVIKMLSNSDKGTWQAHKAELKNLIVDEYIAGEHGAGMKKIIKKLYQAANVDITDKSLKSLETVK</sequence>
<dbReference type="GO" id="GO:0003755">
    <property type="term" value="F:peptidyl-prolyl cis-trans isomerase activity"/>
    <property type="evidence" value="ECO:0007669"/>
    <property type="project" value="UniProtKB-UniRule"/>
</dbReference>
<comment type="similarity">
    <text evidence="3 11">Belongs to the PrsA family.</text>
</comment>
<dbReference type="SUPFAM" id="SSF109998">
    <property type="entry name" value="Triger factor/SurA peptide-binding domain-like"/>
    <property type="match status" value="1"/>
</dbReference>
<proteinExistence type="inferred from homology"/>
<keyword evidence="14" id="KW-1185">Reference proteome</keyword>
<feature type="domain" description="PpiC" evidence="12">
    <location>
        <begin position="147"/>
        <end position="239"/>
    </location>
</feature>
<comment type="function">
    <text evidence="11">Plays a major role in protein secretion by helping the post-translocational extracellular folding of several secreted proteins.</text>
</comment>
<dbReference type="InterPro" id="IPR046357">
    <property type="entry name" value="PPIase_dom_sf"/>
</dbReference>
<dbReference type="InterPro" id="IPR023059">
    <property type="entry name" value="Foldase_PrsA"/>
</dbReference>
<protein>
    <recommendedName>
        <fullName evidence="11">Foldase protein PrsA</fullName>
        <ecNumber evidence="11">5.2.1.8</ecNumber>
    </recommendedName>
</protein>
<evidence type="ECO:0000313" key="14">
    <source>
        <dbReference type="Proteomes" id="UP000292886"/>
    </source>
</evidence>
<keyword evidence="4 11" id="KW-1003">Cell membrane</keyword>
<dbReference type="GO" id="GO:0006457">
    <property type="term" value="P:protein folding"/>
    <property type="evidence" value="ECO:0007669"/>
    <property type="project" value="UniProtKB-UniRule"/>
</dbReference>
<dbReference type="GO" id="GO:0005886">
    <property type="term" value="C:plasma membrane"/>
    <property type="evidence" value="ECO:0007669"/>
    <property type="project" value="UniProtKB-SubCell"/>
</dbReference>
<accession>A0A4P6YUC4</accession>
<dbReference type="PROSITE" id="PS50198">
    <property type="entry name" value="PPIC_PPIASE_2"/>
    <property type="match status" value="1"/>
</dbReference>
<evidence type="ECO:0000256" key="8">
    <source>
        <dbReference type="ARBA" id="ARBA00023139"/>
    </source>
</evidence>
<dbReference type="EC" id="5.2.1.8" evidence="11"/>
<evidence type="ECO:0000256" key="10">
    <source>
        <dbReference type="ARBA" id="ARBA00023288"/>
    </source>
</evidence>
<dbReference type="Pfam" id="PF00639">
    <property type="entry name" value="Rotamase"/>
    <property type="match status" value="1"/>
</dbReference>
<dbReference type="PANTHER" id="PTHR47245">
    <property type="entry name" value="PEPTIDYLPROLYL ISOMERASE"/>
    <property type="match status" value="1"/>
</dbReference>
<evidence type="ECO:0000256" key="9">
    <source>
        <dbReference type="ARBA" id="ARBA00023235"/>
    </source>
</evidence>
<evidence type="ECO:0000313" key="13">
    <source>
        <dbReference type="EMBL" id="QBO36384.1"/>
    </source>
</evidence>
<dbReference type="OrthoDB" id="14196at2"/>
<keyword evidence="9 11" id="KW-0413">Isomerase</keyword>
<dbReference type="PANTHER" id="PTHR47245:SF1">
    <property type="entry name" value="FOLDASE PROTEIN PRSA"/>
    <property type="match status" value="1"/>
</dbReference>
<evidence type="ECO:0000256" key="5">
    <source>
        <dbReference type="ARBA" id="ARBA00022729"/>
    </source>
</evidence>
<dbReference type="RefSeq" id="WP_133363461.1">
    <property type="nucleotide sequence ID" value="NZ_CP037940.1"/>
</dbReference>
<reference evidence="14" key="1">
    <citation type="submission" date="2019-03" db="EMBL/GenBank/DDBJ databases">
        <title>Weissella sp. 26KH-42 Genome sequencing.</title>
        <authorList>
            <person name="Heo J."/>
            <person name="Kim S.-J."/>
            <person name="Kim J.-S."/>
            <person name="Hong S.-B."/>
            <person name="Kwon S.-W."/>
        </authorList>
    </citation>
    <scope>NUCLEOTIDE SEQUENCE [LARGE SCALE GENOMIC DNA]</scope>
    <source>
        <strain evidence="14">26KH-42</strain>
    </source>
</reference>
<evidence type="ECO:0000256" key="1">
    <source>
        <dbReference type="ARBA" id="ARBA00000971"/>
    </source>
</evidence>